<feature type="compositionally biased region" description="Polar residues" evidence="1">
    <location>
        <begin position="199"/>
        <end position="210"/>
    </location>
</feature>
<sequence length="210" mass="22301">MDSRSMQKARDYASSRFFRRFGDCFRSTDSAGIHRRDQSRRRGRILEPLFATIPHGNPPGLWAGEATKPSKSALLQEATGHELTTPESVSFTPRQLAALAVTVPGVLYLRSADIRRGPSPGASVGEAKVVEQVAKPSGEPKVESTPQAKFEAAVEKTRNPDSGSATSGGSEAATSPSSANAESEMGESPNGQAEKPTDMQASQQEETAGK</sequence>
<reference evidence="2" key="1">
    <citation type="journal article" date="2023" name="Mol. Phylogenet. Evol.">
        <title>Genome-scale phylogeny and comparative genomics of the fungal order Sordariales.</title>
        <authorList>
            <person name="Hensen N."/>
            <person name="Bonometti L."/>
            <person name="Westerberg I."/>
            <person name="Brannstrom I.O."/>
            <person name="Guillou S."/>
            <person name="Cros-Aarteil S."/>
            <person name="Calhoun S."/>
            <person name="Haridas S."/>
            <person name="Kuo A."/>
            <person name="Mondo S."/>
            <person name="Pangilinan J."/>
            <person name="Riley R."/>
            <person name="LaButti K."/>
            <person name="Andreopoulos B."/>
            <person name="Lipzen A."/>
            <person name="Chen C."/>
            <person name="Yan M."/>
            <person name="Daum C."/>
            <person name="Ng V."/>
            <person name="Clum A."/>
            <person name="Steindorff A."/>
            <person name="Ohm R.A."/>
            <person name="Martin F."/>
            <person name="Silar P."/>
            <person name="Natvig D.O."/>
            <person name="Lalanne C."/>
            <person name="Gautier V."/>
            <person name="Ament-Velasquez S.L."/>
            <person name="Kruys A."/>
            <person name="Hutchinson M.I."/>
            <person name="Powell A.J."/>
            <person name="Barry K."/>
            <person name="Miller A.N."/>
            <person name="Grigoriev I.V."/>
            <person name="Debuchy R."/>
            <person name="Gladieux P."/>
            <person name="Hiltunen Thoren M."/>
            <person name="Johannesson H."/>
        </authorList>
    </citation>
    <scope>NUCLEOTIDE SEQUENCE</scope>
    <source>
        <strain evidence="2">CBS 757.83</strain>
    </source>
</reference>
<evidence type="ECO:0000256" key="1">
    <source>
        <dbReference type="SAM" id="MobiDB-lite"/>
    </source>
</evidence>
<gene>
    <name evidence="2" type="ORF">N658DRAFT_556842</name>
</gene>
<dbReference type="Proteomes" id="UP001305647">
    <property type="component" value="Unassembled WGS sequence"/>
</dbReference>
<dbReference type="AlphaFoldDB" id="A0AAN6Q7S7"/>
<feature type="compositionally biased region" description="Low complexity" evidence="1">
    <location>
        <begin position="162"/>
        <end position="179"/>
    </location>
</feature>
<evidence type="ECO:0000313" key="3">
    <source>
        <dbReference type="Proteomes" id="UP001305647"/>
    </source>
</evidence>
<feature type="region of interest" description="Disordered" evidence="1">
    <location>
        <begin position="115"/>
        <end position="210"/>
    </location>
</feature>
<proteinExistence type="predicted"/>
<dbReference type="EMBL" id="MU863626">
    <property type="protein sequence ID" value="KAK4105129.1"/>
    <property type="molecule type" value="Genomic_DNA"/>
</dbReference>
<keyword evidence="3" id="KW-1185">Reference proteome</keyword>
<protein>
    <submittedName>
        <fullName evidence="2">Uncharacterized protein</fullName>
    </submittedName>
</protein>
<name>A0AAN6Q7S7_9PEZI</name>
<evidence type="ECO:0000313" key="2">
    <source>
        <dbReference type="EMBL" id="KAK4105129.1"/>
    </source>
</evidence>
<organism evidence="2 3">
    <name type="scientific">Parathielavia hyrcaniae</name>
    <dbReference type="NCBI Taxonomy" id="113614"/>
    <lineage>
        <taxon>Eukaryota</taxon>
        <taxon>Fungi</taxon>
        <taxon>Dikarya</taxon>
        <taxon>Ascomycota</taxon>
        <taxon>Pezizomycotina</taxon>
        <taxon>Sordariomycetes</taxon>
        <taxon>Sordariomycetidae</taxon>
        <taxon>Sordariales</taxon>
        <taxon>Chaetomiaceae</taxon>
        <taxon>Parathielavia</taxon>
    </lineage>
</organism>
<accession>A0AAN6Q7S7</accession>
<comment type="caution">
    <text evidence="2">The sequence shown here is derived from an EMBL/GenBank/DDBJ whole genome shotgun (WGS) entry which is preliminary data.</text>
</comment>
<reference evidence="2" key="2">
    <citation type="submission" date="2023-05" db="EMBL/GenBank/DDBJ databases">
        <authorList>
            <consortium name="Lawrence Berkeley National Laboratory"/>
            <person name="Steindorff A."/>
            <person name="Hensen N."/>
            <person name="Bonometti L."/>
            <person name="Westerberg I."/>
            <person name="Brannstrom I.O."/>
            <person name="Guillou S."/>
            <person name="Cros-Aarteil S."/>
            <person name="Calhoun S."/>
            <person name="Haridas S."/>
            <person name="Kuo A."/>
            <person name="Mondo S."/>
            <person name="Pangilinan J."/>
            <person name="Riley R."/>
            <person name="Labutti K."/>
            <person name="Andreopoulos B."/>
            <person name="Lipzen A."/>
            <person name="Chen C."/>
            <person name="Yanf M."/>
            <person name="Daum C."/>
            <person name="Ng V."/>
            <person name="Clum A."/>
            <person name="Ohm R."/>
            <person name="Martin F."/>
            <person name="Silar P."/>
            <person name="Natvig D."/>
            <person name="Lalanne C."/>
            <person name="Gautier V."/>
            <person name="Ament-Velasquez S.L."/>
            <person name="Kruys A."/>
            <person name="Hutchinson M.I."/>
            <person name="Powell A.J."/>
            <person name="Barry K."/>
            <person name="Miller A.N."/>
            <person name="Grigoriev I.V."/>
            <person name="Debuchy R."/>
            <person name="Gladieux P."/>
            <person name="Thoren M.H."/>
            <person name="Johannesson H."/>
        </authorList>
    </citation>
    <scope>NUCLEOTIDE SEQUENCE</scope>
    <source>
        <strain evidence="2">CBS 757.83</strain>
    </source>
</reference>